<dbReference type="GO" id="GO:0007165">
    <property type="term" value="P:signal transduction"/>
    <property type="evidence" value="ECO:0007669"/>
    <property type="project" value="UniProtKB-KW"/>
</dbReference>
<evidence type="ECO:0008006" key="10">
    <source>
        <dbReference type="Google" id="ProtNLM"/>
    </source>
</evidence>
<name>A0A5A7N9Q3_9PROT</name>
<feature type="region of interest" description="Disordered" evidence="4">
    <location>
        <begin position="321"/>
        <end position="346"/>
    </location>
</feature>
<evidence type="ECO:0000256" key="1">
    <source>
        <dbReference type="ARBA" id="ARBA00023224"/>
    </source>
</evidence>
<evidence type="ECO:0000256" key="3">
    <source>
        <dbReference type="PROSITE-ProRule" id="PRU00284"/>
    </source>
</evidence>
<proteinExistence type="inferred from homology"/>
<keyword evidence="9" id="KW-1185">Reference proteome</keyword>
<keyword evidence="5" id="KW-0812">Transmembrane</keyword>
<dbReference type="Proteomes" id="UP000324996">
    <property type="component" value="Unassembled WGS sequence"/>
</dbReference>
<sequence>MAPILALLGIGLILGIAVQALTASNQIMSEIITRGLKGSVMVSDIGSDFKTAETRLYRFMTATAAGEPGVDPAEIEEVAGDIGQVQNRLAALAKTPDGEAVAVQLEQVAVELQSYRDALAVVSAMLEIDFASAASLLTPFGALGDRVSQTVEELVASSVGNADANAAMAQDNAANTLRNLIVISLLIGLLLLGASFVVGREVVKGTRTIAAATVRVADGDQSLDIGALARGDELGGIATALSSFRAAQVETERLRAEQEANRQKAEEQAAAAREAEARREAEGRENELKRQEQAASERNSLASHFDETVSNLMRGLEDQARKVEESAKGMKNRASDNHSWSRELSGSSKAVLDNIQVISAAAEEMRASVEEISQQVHHSSRNVTDAVSATDEASTTVKTLEDSVHQIGQIVTLINDIADQTNLLALNATIEQRVQAKPGGALPWWPAR</sequence>
<dbReference type="Gene3D" id="1.10.287.950">
    <property type="entry name" value="Methyl-accepting chemotaxis protein"/>
    <property type="match status" value="1"/>
</dbReference>
<evidence type="ECO:0000313" key="8">
    <source>
        <dbReference type="EMBL" id="GER03706.1"/>
    </source>
</evidence>
<accession>A0A5A7N9Q3</accession>
<protein>
    <recommendedName>
        <fullName evidence="10">Methyl-accepting chemotaxis protein</fullName>
    </recommendedName>
</protein>
<feature type="domain" description="HAMP" evidence="7">
    <location>
        <begin position="200"/>
        <end position="253"/>
    </location>
</feature>
<comment type="caution">
    <text evidence="8">The sequence shown here is derived from an EMBL/GenBank/DDBJ whole genome shotgun (WGS) entry which is preliminary data.</text>
</comment>
<evidence type="ECO:0000313" key="9">
    <source>
        <dbReference type="Proteomes" id="UP000324996"/>
    </source>
</evidence>
<dbReference type="InterPro" id="IPR003660">
    <property type="entry name" value="HAMP_dom"/>
</dbReference>
<gene>
    <name evidence="8" type="ORF">JCM17846_13880</name>
</gene>
<dbReference type="PROSITE" id="PS50111">
    <property type="entry name" value="CHEMOTAXIS_TRANSDUC_2"/>
    <property type="match status" value="1"/>
</dbReference>
<keyword evidence="1 3" id="KW-0807">Transducer</keyword>
<organism evidence="8 9">
    <name type="scientific">Iodidimonas nitroreducens</name>
    <dbReference type="NCBI Taxonomy" id="1236968"/>
    <lineage>
        <taxon>Bacteria</taxon>
        <taxon>Pseudomonadati</taxon>
        <taxon>Pseudomonadota</taxon>
        <taxon>Alphaproteobacteria</taxon>
        <taxon>Iodidimonadales</taxon>
        <taxon>Iodidimonadaceae</taxon>
        <taxon>Iodidimonas</taxon>
    </lineage>
</organism>
<feature type="compositionally biased region" description="Polar residues" evidence="4">
    <location>
        <begin position="293"/>
        <end position="302"/>
    </location>
</feature>
<feature type="transmembrane region" description="Helical" evidence="5">
    <location>
        <begin position="180"/>
        <end position="199"/>
    </location>
</feature>
<dbReference type="SUPFAM" id="SSF58104">
    <property type="entry name" value="Methyl-accepting chemotaxis protein (MCP) signaling domain"/>
    <property type="match status" value="1"/>
</dbReference>
<keyword evidence="5" id="KW-0472">Membrane</keyword>
<dbReference type="PANTHER" id="PTHR32089">
    <property type="entry name" value="METHYL-ACCEPTING CHEMOTAXIS PROTEIN MCPB"/>
    <property type="match status" value="1"/>
</dbReference>
<evidence type="ECO:0000256" key="5">
    <source>
        <dbReference type="SAM" id="Phobius"/>
    </source>
</evidence>
<feature type="region of interest" description="Disordered" evidence="4">
    <location>
        <begin position="255"/>
        <end position="308"/>
    </location>
</feature>
<keyword evidence="5" id="KW-1133">Transmembrane helix</keyword>
<comment type="similarity">
    <text evidence="2">Belongs to the methyl-accepting chemotaxis (MCP) protein family.</text>
</comment>
<evidence type="ECO:0000256" key="4">
    <source>
        <dbReference type="SAM" id="MobiDB-lite"/>
    </source>
</evidence>
<evidence type="ECO:0000256" key="2">
    <source>
        <dbReference type="ARBA" id="ARBA00029447"/>
    </source>
</evidence>
<dbReference type="PROSITE" id="PS50885">
    <property type="entry name" value="HAMP"/>
    <property type="match status" value="1"/>
</dbReference>
<dbReference type="Gene3D" id="6.10.340.10">
    <property type="match status" value="1"/>
</dbReference>
<evidence type="ECO:0000259" key="6">
    <source>
        <dbReference type="PROSITE" id="PS50111"/>
    </source>
</evidence>
<dbReference type="Pfam" id="PF00015">
    <property type="entry name" value="MCPsignal"/>
    <property type="match status" value="1"/>
</dbReference>
<feature type="compositionally biased region" description="Basic and acidic residues" evidence="4">
    <location>
        <begin position="321"/>
        <end position="341"/>
    </location>
</feature>
<dbReference type="GO" id="GO:0016020">
    <property type="term" value="C:membrane"/>
    <property type="evidence" value="ECO:0007669"/>
    <property type="project" value="InterPro"/>
</dbReference>
<dbReference type="PANTHER" id="PTHR32089:SF112">
    <property type="entry name" value="LYSOZYME-LIKE PROTEIN-RELATED"/>
    <property type="match status" value="1"/>
</dbReference>
<feature type="compositionally biased region" description="Basic and acidic residues" evidence="4">
    <location>
        <begin position="255"/>
        <end position="292"/>
    </location>
</feature>
<dbReference type="InterPro" id="IPR004089">
    <property type="entry name" value="MCPsignal_dom"/>
</dbReference>
<dbReference type="AlphaFoldDB" id="A0A5A7N9Q3"/>
<feature type="domain" description="Methyl-accepting transducer" evidence="6">
    <location>
        <begin position="294"/>
        <end position="448"/>
    </location>
</feature>
<reference evidence="8 9" key="1">
    <citation type="submission" date="2019-09" db="EMBL/GenBank/DDBJ databases">
        <title>NBRP : Genome information of microbial organism related human and environment.</title>
        <authorList>
            <person name="Hattori M."/>
            <person name="Oshima K."/>
            <person name="Inaba H."/>
            <person name="Suda W."/>
            <person name="Sakamoto M."/>
            <person name="Iino T."/>
            <person name="Kitahara M."/>
            <person name="Oshida Y."/>
            <person name="Iida T."/>
            <person name="Kudo T."/>
            <person name="Itoh T."/>
            <person name="Ohkuma M."/>
        </authorList>
    </citation>
    <scope>NUCLEOTIDE SEQUENCE [LARGE SCALE GENOMIC DNA]</scope>
    <source>
        <strain evidence="8 9">Q-1</strain>
    </source>
</reference>
<dbReference type="EMBL" id="BKCN01000005">
    <property type="protein sequence ID" value="GER03706.1"/>
    <property type="molecule type" value="Genomic_DNA"/>
</dbReference>
<evidence type="ECO:0000259" key="7">
    <source>
        <dbReference type="PROSITE" id="PS50885"/>
    </source>
</evidence>